<comment type="caution">
    <text evidence="1">The sequence shown here is derived from an EMBL/GenBank/DDBJ whole genome shotgun (WGS) entry which is preliminary data.</text>
</comment>
<dbReference type="AlphaFoldDB" id="A0A017THN7"/>
<protein>
    <recommendedName>
        <fullName evidence="3">Type VI secretion protein</fullName>
    </recommendedName>
</protein>
<reference evidence="1 2" key="1">
    <citation type="submission" date="2013-05" db="EMBL/GenBank/DDBJ databases">
        <title>Genome assembly of Chondromyces apiculatus DSM 436.</title>
        <authorList>
            <person name="Sharma G."/>
            <person name="Khatri I."/>
            <person name="Kaur C."/>
            <person name="Mayilraj S."/>
            <person name="Subramanian S."/>
        </authorList>
    </citation>
    <scope>NUCLEOTIDE SEQUENCE [LARGE SCALE GENOMIC DNA]</scope>
    <source>
        <strain evidence="1 2">DSM 436</strain>
    </source>
</reference>
<dbReference type="CDD" id="cd14738">
    <property type="entry name" value="PAAR_2"/>
    <property type="match status" value="1"/>
</dbReference>
<dbReference type="EMBL" id="ASRX01000005">
    <property type="protein sequence ID" value="EYF08091.1"/>
    <property type="molecule type" value="Genomic_DNA"/>
</dbReference>
<gene>
    <name evidence="1" type="ORF">CAP_5851</name>
</gene>
<dbReference type="eggNOG" id="COG4104">
    <property type="taxonomic scope" value="Bacteria"/>
</dbReference>
<dbReference type="STRING" id="1192034.CAP_5851"/>
<dbReference type="InterPro" id="IPR008727">
    <property type="entry name" value="PAAR_motif"/>
</dbReference>
<dbReference type="Gene3D" id="2.60.200.60">
    <property type="match status" value="2"/>
</dbReference>
<sequence length="127" mass="13221">MPPAARITDLHTCPMVNPGPVPHVGGPVTSGEGTVIIGSMPSARVGDSAKCVPATDKIARGESSVIIGDKDAARMGDMTTHGGLIIKGCPTVLIGSSPQAESLKTDKPFCEDCDRAERERAAKRRRS</sequence>
<dbReference type="OrthoDB" id="9807902at2"/>
<evidence type="ECO:0000313" key="2">
    <source>
        <dbReference type="Proteomes" id="UP000019678"/>
    </source>
</evidence>
<dbReference type="Proteomes" id="UP000019678">
    <property type="component" value="Unassembled WGS sequence"/>
</dbReference>
<proteinExistence type="predicted"/>
<organism evidence="1 2">
    <name type="scientific">Chondromyces apiculatus DSM 436</name>
    <dbReference type="NCBI Taxonomy" id="1192034"/>
    <lineage>
        <taxon>Bacteria</taxon>
        <taxon>Pseudomonadati</taxon>
        <taxon>Myxococcota</taxon>
        <taxon>Polyangia</taxon>
        <taxon>Polyangiales</taxon>
        <taxon>Polyangiaceae</taxon>
        <taxon>Chondromyces</taxon>
    </lineage>
</organism>
<evidence type="ECO:0008006" key="3">
    <source>
        <dbReference type="Google" id="ProtNLM"/>
    </source>
</evidence>
<name>A0A017THN7_9BACT</name>
<dbReference type="RefSeq" id="WP_044236004.1">
    <property type="nucleotide sequence ID" value="NZ_ASRX01000005.1"/>
</dbReference>
<keyword evidence="2" id="KW-1185">Reference proteome</keyword>
<accession>A0A017THN7</accession>
<dbReference type="Pfam" id="PF05488">
    <property type="entry name" value="PAAR_motif"/>
    <property type="match status" value="1"/>
</dbReference>
<evidence type="ECO:0000313" key="1">
    <source>
        <dbReference type="EMBL" id="EYF08091.1"/>
    </source>
</evidence>